<dbReference type="InterPro" id="IPR025237">
    <property type="entry name" value="DUF4183"/>
</dbReference>
<dbReference type="Proteomes" id="UP000681162">
    <property type="component" value="Unassembled WGS sequence"/>
</dbReference>
<dbReference type="EMBL" id="BORR01000007">
    <property type="protein sequence ID" value="GIO37555.1"/>
    <property type="molecule type" value="Genomic_DNA"/>
</dbReference>
<organism evidence="2 3">
    <name type="scientific">Paenibacillus antibioticophila</name>
    <dbReference type="NCBI Taxonomy" id="1274374"/>
    <lineage>
        <taxon>Bacteria</taxon>
        <taxon>Bacillati</taxon>
        <taxon>Bacillota</taxon>
        <taxon>Bacilli</taxon>
        <taxon>Bacillales</taxon>
        <taxon>Paenibacillaceae</taxon>
        <taxon>Paenibacillus</taxon>
    </lineage>
</organism>
<name>A0A920CFE9_9BACL</name>
<evidence type="ECO:0000313" key="3">
    <source>
        <dbReference type="Proteomes" id="UP000681162"/>
    </source>
</evidence>
<reference evidence="2 3" key="1">
    <citation type="submission" date="2021-03" db="EMBL/GenBank/DDBJ databases">
        <title>Antimicrobial resistance genes in bacteria isolated from Japanese honey, and their potential for conferring macrolide and lincosamide resistance in the American foulbrood pathogen Paenibacillus larvae.</title>
        <authorList>
            <person name="Okamoto M."/>
            <person name="Kumagai M."/>
            <person name="Kanamori H."/>
            <person name="Takamatsu D."/>
        </authorList>
    </citation>
    <scope>NUCLEOTIDE SEQUENCE [LARGE SCALE GENOMIC DNA]</scope>
    <source>
        <strain evidence="2 3">J41TS12</strain>
    </source>
</reference>
<feature type="domain" description="DUF4183" evidence="1">
    <location>
        <begin position="4"/>
        <end position="71"/>
    </location>
</feature>
<dbReference type="Pfam" id="PF13799">
    <property type="entry name" value="DUF4183"/>
    <property type="match status" value="1"/>
</dbReference>
<proteinExistence type="predicted"/>
<dbReference type="AlphaFoldDB" id="A0A920CFE9"/>
<gene>
    <name evidence="2" type="ORF">J41TS12_24160</name>
</gene>
<evidence type="ECO:0000259" key="1">
    <source>
        <dbReference type="Pfam" id="PF13799"/>
    </source>
</evidence>
<sequence length="82" mass="8874">MDGIAILPAHRFTDDAGAAVTHFPEETSNSYNHLFINGMLQEGQLFSVDSQTLTLHLGNDTVWAGTPVILEHVALKLEVGSL</sequence>
<comment type="caution">
    <text evidence="2">The sequence shown here is derived from an EMBL/GenBank/DDBJ whole genome shotgun (WGS) entry which is preliminary data.</text>
</comment>
<keyword evidence="3" id="KW-1185">Reference proteome</keyword>
<protein>
    <recommendedName>
        <fullName evidence="1">DUF4183 domain-containing protein</fullName>
    </recommendedName>
</protein>
<evidence type="ECO:0000313" key="2">
    <source>
        <dbReference type="EMBL" id="GIO37555.1"/>
    </source>
</evidence>
<accession>A0A920CFE9</accession>